<dbReference type="AlphaFoldDB" id="A0A7M5UJX4"/>
<dbReference type="EnsemblMetazoa" id="CLYHEMT000346.2">
    <property type="protein sequence ID" value="CLYHEMP000346.2"/>
    <property type="gene ID" value="CLYHEMG000346"/>
</dbReference>
<feature type="region of interest" description="Disordered" evidence="1">
    <location>
        <begin position="42"/>
        <end position="101"/>
    </location>
</feature>
<dbReference type="Proteomes" id="UP000594262">
    <property type="component" value="Unplaced"/>
</dbReference>
<reference evidence="2" key="1">
    <citation type="submission" date="2021-01" db="UniProtKB">
        <authorList>
            <consortium name="EnsemblMetazoa"/>
        </authorList>
    </citation>
    <scope>IDENTIFICATION</scope>
</reference>
<evidence type="ECO:0000313" key="3">
    <source>
        <dbReference type="Proteomes" id="UP000594262"/>
    </source>
</evidence>
<sequence>FIYSSVKNIEMSTSKTPDIEKDAQNVDDARSKLEDILNDIFDKNEDGQTPANNLGDDKAKRVNPTSYTPTKKNFSGRYARKNKKKKDLFQNESYNKKQKRYPDASRVKKINVCLLLLLLKQIILKRCWVPKKT</sequence>
<proteinExistence type="predicted"/>
<accession>A0A7M5UJX4</accession>
<organism evidence="2 3">
    <name type="scientific">Clytia hemisphaerica</name>
    <dbReference type="NCBI Taxonomy" id="252671"/>
    <lineage>
        <taxon>Eukaryota</taxon>
        <taxon>Metazoa</taxon>
        <taxon>Cnidaria</taxon>
        <taxon>Hydrozoa</taxon>
        <taxon>Hydroidolina</taxon>
        <taxon>Leptothecata</taxon>
        <taxon>Obeliida</taxon>
        <taxon>Clytiidae</taxon>
        <taxon>Clytia</taxon>
    </lineage>
</organism>
<dbReference type="OrthoDB" id="6287771at2759"/>
<evidence type="ECO:0000313" key="2">
    <source>
        <dbReference type="EnsemblMetazoa" id="CLYHEMP000346.2"/>
    </source>
</evidence>
<evidence type="ECO:0000256" key="1">
    <source>
        <dbReference type="SAM" id="MobiDB-lite"/>
    </source>
</evidence>
<feature type="compositionally biased region" description="Polar residues" evidence="1">
    <location>
        <begin position="63"/>
        <end position="73"/>
    </location>
</feature>
<protein>
    <submittedName>
        <fullName evidence="2">Uncharacterized protein</fullName>
    </submittedName>
</protein>
<name>A0A7M5UJX4_9CNID</name>
<keyword evidence="3" id="KW-1185">Reference proteome</keyword>